<sequence>MIQTEIPNTDLSIQNIERLLNLLITLIQEKNNKRVSSELLTQKELLKQLNISPNTLRAWENSGLKRLEPPIEGTRSVFYLLDDVLKFLAH</sequence>
<dbReference type="EMBL" id="JAOWLP010000008">
    <property type="protein sequence ID" value="MDG4981943.1"/>
    <property type="molecule type" value="Genomic_DNA"/>
</dbReference>
<name>A0A9X4NDC0_9LACT</name>
<organism evidence="1 2">
    <name type="scientific">Lactococcus lactis</name>
    <dbReference type="NCBI Taxonomy" id="1358"/>
    <lineage>
        <taxon>Bacteria</taxon>
        <taxon>Bacillati</taxon>
        <taxon>Bacillota</taxon>
        <taxon>Bacilli</taxon>
        <taxon>Lactobacillales</taxon>
        <taxon>Streptococcaceae</taxon>
        <taxon>Lactococcus</taxon>
    </lineage>
</organism>
<dbReference type="Gene3D" id="1.10.260.40">
    <property type="entry name" value="lambda repressor-like DNA-binding domains"/>
    <property type="match status" value="1"/>
</dbReference>
<dbReference type="GO" id="GO:0006355">
    <property type="term" value="P:regulation of DNA-templated transcription"/>
    <property type="evidence" value="ECO:0007669"/>
    <property type="project" value="InterPro"/>
</dbReference>
<evidence type="ECO:0000313" key="1">
    <source>
        <dbReference type="EMBL" id="MDG4981943.1"/>
    </source>
</evidence>
<dbReference type="Pfam" id="PF13411">
    <property type="entry name" value="MerR_1"/>
    <property type="match status" value="1"/>
</dbReference>
<gene>
    <name evidence="1" type="ORF">OGZ39_09755</name>
</gene>
<proteinExistence type="predicted"/>
<reference evidence="1" key="1">
    <citation type="submission" date="2022-10" db="EMBL/GenBank/DDBJ databases">
        <authorList>
            <person name="Turner M.S."/>
            <person name="Huang W."/>
        </authorList>
    </citation>
    <scope>NUCLEOTIDE SEQUENCE</scope>
    <source>
        <strain evidence="1">581</strain>
    </source>
</reference>
<accession>A0A9X4NDC0</accession>
<dbReference type="InterPro" id="IPR000551">
    <property type="entry name" value="MerR-type_HTH_dom"/>
</dbReference>
<dbReference type="RefSeq" id="WP_225512439.1">
    <property type="nucleotide sequence ID" value="NZ_JAOWLP010000008.1"/>
</dbReference>
<evidence type="ECO:0000313" key="2">
    <source>
        <dbReference type="Proteomes" id="UP001152656"/>
    </source>
</evidence>
<reference evidence="1" key="2">
    <citation type="journal article" date="2023" name="Food Microbiol.">
        <title>Evaluation of the fermentation potential of lactic acid bacteria isolated from herbs, fruits and vegetables as starter cultures in nut-based milk alternatives.</title>
        <authorList>
            <person name="Huang W."/>
            <person name="Dong A."/>
            <person name="Pham H.T."/>
            <person name="Zhou C."/>
            <person name="Huo Z."/>
            <person name="Watjen A.P."/>
            <person name="Prakash S."/>
            <person name="Bang-Berthelsen C.H."/>
            <person name="Turner M.S."/>
        </authorList>
    </citation>
    <scope>NUCLEOTIDE SEQUENCE</scope>
    <source>
        <strain evidence="1">581</strain>
    </source>
</reference>
<dbReference type="Proteomes" id="UP001152656">
    <property type="component" value="Unassembled WGS sequence"/>
</dbReference>
<protein>
    <submittedName>
        <fullName evidence="1">Helix-turn-helix domain-containing protein</fullName>
    </submittedName>
</protein>
<dbReference type="InterPro" id="IPR009061">
    <property type="entry name" value="DNA-bd_dom_put_sf"/>
</dbReference>
<dbReference type="AlphaFoldDB" id="A0A9X4NDC0"/>
<dbReference type="GO" id="GO:0003677">
    <property type="term" value="F:DNA binding"/>
    <property type="evidence" value="ECO:0007669"/>
    <property type="project" value="InterPro"/>
</dbReference>
<comment type="caution">
    <text evidence="1">The sequence shown here is derived from an EMBL/GenBank/DDBJ whole genome shotgun (WGS) entry which is preliminary data.</text>
</comment>
<dbReference type="SUPFAM" id="SSF46955">
    <property type="entry name" value="Putative DNA-binding domain"/>
    <property type="match status" value="1"/>
</dbReference>
<dbReference type="InterPro" id="IPR010982">
    <property type="entry name" value="Lambda_DNA-bd_dom_sf"/>
</dbReference>